<dbReference type="GO" id="GO:0005829">
    <property type="term" value="C:cytosol"/>
    <property type="evidence" value="ECO:0007669"/>
    <property type="project" value="TreeGrafter"/>
</dbReference>
<dbReference type="GO" id="GO:0008897">
    <property type="term" value="F:holo-[acyl-carrier-protein] synthase activity"/>
    <property type="evidence" value="ECO:0007669"/>
    <property type="project" value="InterPro"/>
</dbReference>
<proteinExistence type="inferred from homology"/>
<accession>A0A2C6C650</accession>
<dbReference type="InterPro" id="IPR050559">
    <property type="entry name" value="P-Pant_transferase_sf"/>
</dbReference>
<dbReference type="SUPFAM" id="SSF56214">
    <property type="entry name" value="4'-phosphopantetheinyl transferase"/>
    <property type="match status" value="2"/>
</dbReference>
<feature type="domain" description="4'-phosphopantetheinyl transferase" evidence="3">
    <location>
        <begin position="105"/>
        <end position="174"/>
    </location>
</feature>
<dbReference type="Gene3D" id="3.90.470.20">
    <property type="entry name" value="4'-phosphopantetheinyl transferase domain"/>
    <property type="match status" value="2"/>
</dbReference>
<dbReference type="PANTHER" id="PTHR12215">
    <property type="entry name" value="PHOSPHOPANTETHEINE TRANSFERASE"/>
    <property type="match status" value="1"/>
</dbReference>
<dbReference type="Pfam" id="PF01648">
    <property type="entry name" value="ACPS"/>
    <property type="match status" value="1"/>
</dbReference>
<evidence type="ECO:0000259" key="3">
    <source>
        <dbReference type="Pfam" id="PF01648"/>
    </source>
</evidence>
<evidence type="ECO:0000313" key="5">
    <source>
        <dbReference type="EMBL" id="PHI11903.1"/>
    </source>
</evidence>
<gene>
    <name evidence="5" type="ORF">CBG56_08790</name>
</gene>
<comment type="caution">
    <text evidence="5">The sequence shown here is derived from an EMBL/GenBank/DDBJ whole genome shotgun (WGS) entry which is preliminary data.</text>
</comment>
<protein>
    <submittedName>
        <fullName evidence="5">Uncharacterized protein</fullName>
    </submittedName>
</protein>
<evidence type="ECO:0000256" key="2">
    <source>
        <dbReference type="ARBA" id="ARBA00022679"/>
    </source>
</evidence>
<evidence type="ECO:0000256" key="1">
    <source>
        <dbReference type="ARBA" id="ARBA00010990"/>
    </source>
</evidence>
<feature type="domain" description="4'-phosphopantetheinyl transferase N-terminal" evidence="4">
    <location>
        <begin position="21"/>
        <end position="100"/>
    </location>
</feature>
<dbReference type="PANTHER" id="PTHR12215:SF10">
    <property type="entry name" value="L-AMINOADIPATE-SEMIALDEHYDE DEHYDROGENASE-PHOSPHOPANTETHEINYL TRANSFERASE"/>
    <property type="match status" value="1"/>
</dbReference>
<dbReference type="GO" id="GO:0019878">
    <property type="term" value="P:lysine biosynthetic process via aminoadipic acid"/>
    <property type="evidence" value="ECO:0007669"/>
    <property type="project" value="TreeGrafter"/>
</dbReference>
<dbReference type="AlphaFoldDB" id="A0A2C6C650"/>
<dbReference type="Proteomes" id="UP000224507">
    <property type="component" value="Unassembled WGS sequence"/>
</dbReference>
<name>A0A2C6C650_FUSNP</name>
<dbReference type="RefSeq" id="WP_098997622.1">
    <property type="nucleotide sequence ID" value="NZ_CP077153.1"/>
</dbReference>
<dbReference type="EMBL" id="NIRO01000011">
    <property type="protein sequence ID" value="PHI11903.1"/>
    <property type="molecule type" value="Genomic_DNA"/>
</dbReference>
<dbReference type="InterPro" id="IPR037143">
    <property type="entry name" value="4-PPantetheinyl_Trfase_dom_sf"/>
</dbReference>
<dbReference type="Pfam" id="PF22624">
    <property type="entry name" value="AASDHPPT_N"/>
    <property type="match status" value="1"/>
</dbReference>
<reference evidence="5 6" key="1">
    <citation type="submission" date="2017-06" db="EMBL/GenBank/DDBJ databases">
        <title>Draft genome sequence of Fusobacterium nucleatum subsp. polymorphum KCOM 1274 (=ChDC F309).</title>
        <authorList>
            <person name="Kook J.-K."/>
            <person name="Park S.-N."/>
            <person name="Lim Y.K."/>
            <person name="Roh H."/>
        </authorList>
    </citation>
    <scope>NUCLEOTIDE SEQUENCE [LARGE SCALE GENOMIC DNA]</scope>
    <source>
        <strain evidence="6">KCOM 1274 (ChDC F309)</strain>
    </source>
</reference>
<evidence type="ECO:0000259" key="4">
    <source>
        <dbReference type="Pfam" id="PF22624"/>
    </source>
</evidence>
<organism evidence="5 6">
    <name type="scientific">Fusobacterium nucleatum subsp. polymorphum</name>
    <name type="common">Fusobacterium polymorphum</name>
    <dbReference type="NCBI Taxonomy" id="76857"/>
    <lineage>
        <taxon>Bacteria</taxon>
        <taxon>Fusobacteriati</taxon>
        <taxon>Fusobacteriota</taxon>
        <taxon>Fusobacteriia</taxon>
        <taxon>Fusobacteriales</taxon>
        <taxon>Fusobacteriaceae</taxon>
        <taxon>Fusobacterium</taxon>
    </lineage>
</organism>
<evidence type="ECO:0000313" key="6">
    <source>
        <dbReference type="Proteomes" id="UP000224507"/>
    </source>
</evidence>
<dbReference type="InterPro" id="IPR008278">
    <property type="entry name" value="4-PPantetheinyl_Trfase_dom"/>
</dbReference>
<keyword evidence="2" id="KW-0808">Transferase</keyword>
<comment type="similarity">
    <text evidence="1">Belongs to the P-Pant transferase superfamily. Gsp/Sfp/HetI/AcpT family.</text>
</comment>
<sequence length="223" mass="26610">MIEIFILKLDKVSWNIIDKKLLDFVSETRKIKILKYSSEVDRRLSLYSALLLRKQLSEKLKIPNFSLEFFYMKNRKPIFLNDPMYNFSIAHSGNCAILAISNKCVGCDVEKIRNFPINLANKIFHPSEIKSLRAILNEKQKIEYFFKVWTQKEAYSKYKGNGIYNNLKSFNTKEKKFLSWKEKEYVFSVFSQFLTDISYKNITEKEIVNYFFNLDKTFNKKLF</sequence>
<dbReference type="GO" id="GO:0000287">
    <property type="term" value="F:magnesium ion binding"/>
    <property type="evidence" value="ECO:0007669"/>
    <property type="project" value="InterPro"/>
</dbReference>
<dbReference type="InterPro" id="IPR055066">
    <property type="entry name" value="AASDHPPT_N"/>
</dbReference>